<dbReference type="SUPFAM" id="SSF47175">
    <property type="entry name" value="Cytochromes"/>
    <property type="match status" value="1"/>
</dbReference>
<keyword evidence="1" id="KW-0732">Signal</keyword>
<accession>A0A1I0B7I6</accession>
<dbReference type="GO" id="GO:0020037">
    <property type="term" value="F:heme binding"/>
    <property type="evidence" value="ECO:0007669"/>
    <property type="project" value="InterPro"/>
</dbReference>
<dbReference type="RefSeq" id="WP_090657571.1">
    <property type="nucleotide sequence ID" value="NZ_FOIA01000009.1"/>
</dbReference>
<proteinExistence type="predicted"/>
<evidence type="ECO:0008006" key="4">
    <source>
        <dbReference type="Google" id="ProtNLM"/>
    </source>
</evidence>
<dbReference type="InterPro" id="IPR010980">
    <property type="entry name" value="Cyt_c/b562"/>
</dbReference>
<evidence type="ECO:0000256" key="1">
    <source>
        <dbReference type="SAM" id="SignalP"/>
    </source>
</evidence>
<dbReference type="AlphaFoldDB" id="A0A1I0B7I6"/>
<evidence type="ECO:0000313" key="3">
    <source>
        <dbReference type="Proteomes" id="UP000199345"/>
    </source>
</evidence>
<feature type="chain" id="PRO_5011675207" description="Cytochrome C" evidence="1">
    <location>
        <begin position="19"/>
        <end position="152"/>
    </location>
</feature>
<organism evidence="2 3">
    <name type="scientific">Nitrosomonas marina</name>
    <dbReference type="NCBI Taxonomy" id="917"/>
    <lineage>
        <taxon>Bacteria</taxon>
        <taxon>Pseudomonadati</taxon>
        <taxon>Pseudomonadota</taxon>
        <taxon>Betaproteobacteria</taxon>
        <taxon>Nitrosomonadales</taxon>
        <taxon>Nitrosomonadaceae</taxon>
        <taxon>Nitrosomonas</taxon>
    </lineage>
</organism>
<dbReference type="OrthoDB" id="1150802at2"/>
<name>A0A1I0B7I6_9PROT</name>
<dbReference type="GO" id="GO:0009055">
    <property type="term" value="F:electron transfer activity"/>
    <property type="evidence" value="ECO:0007669"/>
    <property type="project" value="InterPro"/>
</dbReference>
<evidence type="ECO:0000313" key="2">
    <source>
        <dbReference type="EMBL" id="SET02113.1"/>
    </source>
</evidence>
<dbReference type="Proteomes" id="UP000199345">
    <property type="component" value="Unassembled WGS sequence"/>
</dbReference>
<reference evidence="3" key="1">
    <citation type="submission" date="2016-10" db="EMBL/GenBank/DDBJ databases">
        <authorList>
            <person name="Varghese N."/>
            <person name="Submissions S."/>
        </authorList>
    </citation>
    <scope>NUCLEOTIDE SEQUENCE [LARGE SCALE GENOMIC DNA]</scope>
    <source>
        <strain evidence="3">Nm71</strain>
    </source>
</reference>
<sequence length="152" mass="17009">MKIVIACFFSMVAVVAQANELDKRQILEVNAMQRMHILVEMRALLSGTQKILHSLSEENMTAVAQHAQSLGTRMAHKTEGQLNGVLPSEFMQLGMSVHRDFDQIAMDAESLKDPKYTLGQLSKTMKKCVACHATYQIQTIYQSNAQNLKSSH</sequence>
<gene>
    <name evidence="2" type="ORF">SAMN05216326_10978</name>
</gene>
<keyword evidence="3" id="KW-1185">Reference proteome</keyword>
<dbReference type="GO" id="GO:0005506">
    <property type="term" value="F:iron ion binding"/>
    <property type="evidence" value="ECO:0007669"/>
    <property type="project" value="InterPro"/>
</dbReference>
<protein>
    <recommendedName>
        <fullName evidence="4">Cytochrome C</fullName>
    </recommendedName>
</protein>
<feature type="signal peptide" evidence="1">
    <location>
        <begin position="1"/>
        <end position="18"/>
    </location>
</feature>
<dbReference type="EMBL" id="FOIA01000009">
    <property type="protein sequence ID" value="SET02113.1"/>
    <property type="molecule type" value="Genomic_DNA"/>
</dbReference>
<dbReference type="GO" id="GO:0022900">
    <property type="term" value="P:electron transport chain"/>
    <property type="evidence" value="ECO:0007669"/>
    <property type="project" value="InterPro"/>
</dbReference>